<dbReference type="SUPFAM" id="SSF49830">
    <property type="entry name" value="ENV polyprotein, receptor-binding domain"/>
    <property type="match status" value="1"/>
</dbReference>
<evidence type="ECO:0000313" key="3">
    <source>
        <dbReference type="EMBL" id="KAI4537145.1"/>
    </source>
</evidence>
<proteinExistence type="predicted"/>
<dbReference type="InterPro" id="IPR018154">
    <property type="entry name" value="TLV/ENV_coat_polyprotein"/>
</dbReference>
<protein>
    <submittedName>
        <fullName evidence="3">Uncharacterized protein</fullName>
    </submittedName>
</protein>
<feature type="chain" id="PRO_5041997135" evidence="2">
    <location>
        <begin position="40"/>
        <end position="295"/>
    </location>
</feature>
<feature type="signal peptide" evidence="2">
    <location>
        <begin position="1"/>
        <end position="39"/>
    </location>
</feature>
<keyword evidence="2" id="KW-0732">Signal</keyword>
<evidence type="ECO:0000256" key="2">
    <source>
        <dbReference type="SAM" id="SignalP"/>
    </source>
</evidence>
<feature type="compositionally biased region" description="Polar residues" evidence="1">
    <location>
        <begin position="234"/>
        <end position="246"/>
    </location>
</feature>
<feature type="compositionally biased region" description="Polar residues" evidence="1">
    <location>
        <begin position="257"/>
        <end position="276"/>
    </location>
</feature>
<feature type="region of interest" description="Disordered" evidence="1">
    <location>
        <begin position="234"/>
        <end position="295"/>
    </location>
</feature>
<keyword evidence="4" id="KW-1185">Reference proteome</keyword>
<accession>A0AAD4Y4A8</accession>
<dbReference type="AlphaFoldDB" id="A0AAD4Y4A8"/>
<gene>
    <name evidence="3" type="ORF">MG293_013348</name>
</gene>
<sequence>MEGDTASLQSSKNETHPSGPGRIALILLMVAVLFDPGTANSNPQQPARITWTLRNGLTHEVLNLTTGIHPPNTWWPDMYFSLKDLIKTTWTAAQTRNFGFWACPGHLKKHNWETCGGPQHYFCWSWSCVTSNDGRWKWEVGNRDLVNFSFVQPYRGPWDQDYQDLLGNYVGPRWKQHWDPIAQVKVMFNQKSAKLERSWVSGLTWGLQLYAEWFESKPGGILVISQTIEPIQSQGVGPNQVENPGPQQVIKAHPTQGAATLSPMPSVSRPGNQLNETEALGPLSSIPNLRTSDPL</sequence>
<reference evidence="3" key="1">
    <citation type="submission" date="2022-03" db="EMBL/GenBank/DDBJ databases">
        <title>Genomic analyses of argali, domestic sheep and their hybrids provide insights into chromosomal evolution, heterosis and genetic basis of agronomic traits.</title>
        <authorList>
            <person name="Li M."/>
        </authorList>
    </citation>
    <scope>NUCLEOTIDE SEQUENCE</scope>
    <source>
        <strain evidence="3">CAU-MHL-2022a</strain>
        <tissue evidence="3">Skin</tissue>
    </source>
</reference>
<evidence type="ECO:0000313" key="4">
    <source>
        <dbReference type="Proteomes" id="UP001214576"/>
    </source>
</evidence>
<evidence type="ECO:0000256" key="1">
    <source>
        <dbReference type="SAM" id="MobiDB-lite"/>
    </source>
</evidence>
<dbReference type="InterPro" id="IPR008981">
    <property type="entry name" value="FMuLV_rcpt-bd"/>
</dbReference>
<dbReference type="EMBL" id="JAKZEL010000015">
    <property type="protein sequence ID" value="KAI4537145.1"/>
    <property type="molecule type" value="Genomic_DNA"/>
</dbReference>
<name>A0AAD4Y4A8_OVIAM</name>
<comment type="caution">
    <text evidence="3">The sequence shown here is derived from an EMBL/GenBank/DDBJ whole genome shotgun (WGS) entry which is preliminary data.</text>
</comment>
<dbReference type="Gene3D" id="3.90.310.10">
    <property type="entry name" value="ENV polyprotein, receptor-binding domain"/>
    <property type="match status" value="1"/>
</dbReference>
<dbReference type="Proteomes" id="UP001214576">
    <property type="component" value="Unassembled WGS sequence"/>
</dbReference>
<dbReference type="Pfam" id="PF00429">
    <property type="entry name" value="TLV_coat"/>
    <property type="match status" value="1"/>
</dbReference>
<organism evidence="3 4">
    <name type="scientific">Ovis ammon polii</name>
    <dbReference type="NCBI Taxonomy" id="230172"/>
    <lineage>
        <taxon>Eukaryota</taxon>
        <taxon>Metazoa</taxon>
        <taxon>Chordata</taxon>
        <taxon>Craniata</taxon>
        <taxon>Vertebrata</taxon>
        <taxon>Euteleostomi</taxon>
        <taxon>Mammalia</taxon>
        <taxon>Eutheria</taxon>
        <taxon>Laurasiatheria</taxon>
        <taxon>Artiodactyla</taxon>
        <taxon>Ruminantia</taxon>
        <taxon>Pecora</taxon>
        <taxon>Bovidae</taxon>
        <taxon>Caprinae</taxon>
        <taxon>Ovis</taxon>
    </lineage>
</organism>
<feature type="compositionally biased region" description="Polar residues" evidence="1">
    <location>
        <begin position="285"/>
        <end position="295"/>
    </location>
</feature>